<keyword evidence="10" id="KW-1185">Reference proteome</keyword>
<dbReference type="PANTHER" id="PTHR32060">
    <property type="entry name" value="TAIL-SPECIFIC PROTEASE"/>
    <property type="match status" value="1"/>
</dbReference>
<evidence type="ECO:0000256" key="3">
    <source>
        <dbReference type="ARBA" id="ARBA00022801"/>
    </source>
</evidence>
<keyword evidence="4 5" id="KW-0720">Serine protease</keyword>
<evidence type="ECO:0000256" key="2">
    <source>
        <dbReference type="ARBA" id="ARBA00022670"/>
    </source>
</evidence>
<evidence type="ECO:0000256" key="5">
    <source>
        <dbReference type="RuleBase" id="RU004404"/>
    </source>
</evidence>
<dbReference type="PANTHER" id="PTHR32060:SF30">
    <property type="entry name" value="CARBOXY-TERMINAL PROCESSING PROTEASE CTPA"/>
    <property type="match status" value="1"/>
</dbReference>
<dbReference type="Proteomes" id="UP000277294">
    <property type="component" value="Unassembled WGS sequence"/>
</dbReference>
<evidence type="ECO:0000256" key="1">
    <source>
        <dbReference type="ARBA" id="ARBA00009179"/>
    </source>
</evidence>
<dbReference type="GO" id="GO:0007165">
    <property type="term" value="P:signal transduction"/>
    <property type="evidence" value="ECO:0007669"/>
    <property type="project" value="TreeGrafter"/>
</dbReference>
<dbReference type="GO" id="GO:0030288">
    <property type="term" value="C:outer membrane-bounded periplasmic space"/>
    <property type="evidence" value="ECO:0007669"/>
    <property type="project" value="TreeGrafter"/>
</dbReference>
<dbReference type="Gene3D" id="2.30.42.10">
    <property type="match status" value="1"/>
</dbReference>
<evidence type="ECO:0000256" key="4">
    <source>
        <dbReference type="ARBA" id="ARBA00022825"/>
    </source>
</evidence>
<keyword evidence="7" id="KW-0472">Membrane</keyword>
<comment type="similarity">
    <text evidence="1 5">Belongs to the peptidase S41A family.</text>
</comment>
<feature type="compositionally biased region" description="Pro residues" evidence="6">
    <location>
        <begin position="492"/>
        <end position="504"/>
    </location>
</feature>
<dbReference type="EMBL" id="UWPJ01000020">
    <property type="protein sequence ID" value="VCU70522.1"/>
    <property type="molecule type" value="Genomic_DNA"/>
</dbReference>
<evidence type="ECO:0000259" key="8">
    <source>
        <dbReference type="PROSITE" id="PS50106"/>
    </source>
</evidence>
<dbReference type="SUPFAM" id="SSF50156">
    <property type="entry name" value="PDZ domain-like"/>
    <property type="match status" value="1"/>
</dbReference>
<dbReference type="InterPro" id="IPR004447">
    <property type="entry name" value="Peptidase_S41A"/>
</dbReference>
<feature type="compositionally biased region" description="Basic and acidic residues" evidence="6">
    <location>
        <begin position="456"/>
        <end position="486"/>
    </location>
</feature>
<dbReference type="EC" id="3.4.21.102" evidence="9"/>
<dbReference type="InterPro" id="IPR029045">
    <property type="entry name" value="ClpP/crotonase-like_dom_sf"/>
</dbReference>
<feature type="region of interest" description="Disordered" evidence="6">
    <location>
        <begin position="454"/>
        <end position="504"/>
    </location>
</feature>
<dbReference type="NCBIfam" id="TIGR00225">
    <property type="entry name" value="prc"/>
    <property type="match status" value="1"/>
</dbReference>
<protein>
    <submittedName>
        <fullName evidence="9">Carboxy-terminal processing protease CtpB</fullName>
        <ecNumber evidence="9">3.4.21.102</ecNumber>
    </submittedName>
</protein>
<dbReference type="InterPro" id="IPR041489">
    <property type="entry name" value="PDZ_6"/>
</dbReference>
<keyword evidence="3 5" id="KW-0378">Hydrolase</keyword>
<dbReference type="Pfam" id="PF17820">
    <property type="entry name" value="PDZ_6"/>
    <property type="match status" value="1"/>
</dbReference>
<reference evidence="9 10" key="1">
    <citation type="submission" date="2018-10" db="EMBL/GenBank/DDBJ databases">
        <authorList>
            <person name="Criscuolo A."/>
        </authorList>
    </citation>
    <scope>NUCLEOTIDE SEQUENCE [LARGE SCALE GENOMIC DNA]</scope>
    <source>
        <strain evidence="9">DnA1</strain>
    </source>
</reference>
<dbReference type="GO" id="GO:0004252">
    <property type="term" value="F:serine-type endopeptidase activity"/>
    <property type="evidence" value="ECO:0007669"/>
    <property type="project" value="UniProtKB-EC"/>
</dbReference>
<dbReference type="SMART" id="SM00228">
    <property type="entry name" value="PDZ"/>
    <property type="match status" value="1"/>
</dbReference>
<dbReference type="Pfam" id="PF22694">
    <property type="entry name" value="CtpB_N-like"/>
    <property type="match status" value="1"/>
</dbReference>
<dbReference type="FunFam" id="3.90.226.10:FF:000029">
    <property type="entry name" value="Peptidase, S41 family"/>
    <property type="match status" value="1"/>
</dbReference>
<feature type="region of interest" description="Disordered" evidence="6">
    <location>
        <begin position="401"/>
        <end position="426"/>
    </location>
</feature>
<dbReference type="CDD" id="cd06782">
    <property type="entry name" value="cpPDZ_CPP-like"/>
    <property type="match status" value="1"/>
</dbReference>
<evidence type="ECO:0000313" key="9">
    <source>
        <dbReference type="EMBL" id="VCU70522.1"/>
    </source>
</evidence>
<feature type="domain" description="PDZ" evidence="8">
    <location>
        <begin position="91"/>
        <end position="159"/>
    </location>
</feature>
<sequence length="504" mass="53977">MGSKSKVRSIGLVGVGVVAGIMVSLGITAVAQRETRGPLPLEEIRQFSNVFATIKNNYVEPVEDKKLIDGAIAGMLSDLDPHSAYLDADAYREMQTVTQGEFGGLGIEVGTEDGFVKVISPIEDTPAARAGVKAGDLIVKIDDKTTKGLLLNDAVKLMRGKPKTSITLTLVRKSEPQPIVVTIERDVIKVQSVRSKTLDNGVAFVRIAQFQEQTGADLATHLERLGRNGTPKGLVLDLRNDPGGLLHSAIGVSAAFLPQNSLVVSTDGRTPDAKRKYETTPADYLRGADDYVKRLPAWTKTVPMVVLVNAGSASASEIVAGALQDQKRAKVLGAQTFGKGSVQVILPISRESAIKLTTSRYYTPSGRSIQAKGIVPDFSVTDTPDGDLYERPREADLARHLMNDKDPNDERKSIAQDPAKEAERRQLKPIEFGSADDFQLAQALNLLAGKPVQLAKAEDVAKAAAEVAERNKTPAEKAKDAKDAAKETGPAQTPPEQPEPAPAK</sequence>
<keyword evidence="2 5" id="KW-0645">Protease</keyword>
<evidence type="ECO:0000256" key="6">
    <source>
        <dbReference type="SAM" id="MobiDB-lite"/>
    </source>
</evidence>
<keyword evidence="7" id="KW-1133">Transmembrane helix</keyword>
<dbReference type="RefSeq" id="WP_124080039.1">
    <property type="nucleotide sequence ID" value="NZ_UWPJ01000020.1"/>
</dbReference>
<dbReference type="InterPro" id="IPR055210">
    <property type="entry name" value="CtpA/B_N"/>
</dbReference>
<dbReference type="FunFam" id="2.30.42.10:FF:000063">
    <property type="entry name" value="Peptidase, S41 family"/>
    <property type="match status" value="1"/>
</dbReference>
<proteinExistence type="inferred from homology"/>
<dbReference type="InterPro" id="IPR001478">
    <property type="entry name" value="PDZ"/>
</dbReference>
<dbReference type="AlphaFoldDB" id="A0A3P4B397"/>
<dbReference type="Pfam" id="PF03572">
    <property type="entry name" value="Peptidase_S41"/>
    <property type="match status" value="1"/>
</dbReference>
<evidence type="ECO:0000256" key="7">
    <source>
        <dbReference type="SAM" id="Phobius"/>
    </source>
</evidence>
<evidence type="ECO:0000313" key="10">
    <source>
        <dbReference type="Proteomes" id="UP000277294"/>
    </source>
</evidence>
<name>A0A3P4B397_9BURK</name>
<keyword evidence="7" id="KW-0812">Transmembrane</keyword>
<dbReference type="OrthoDB" id="9812068at2"/>
<gene>
    <name evidence="9" type="primary">ctpB</name>
    <name evidence="9" type="ORF">PIGHUM_02594</name>
</gene>
<dbReference type="InterPro" id="IPR005151">
    <property type="entry name" value="Tail-specific_protease"/>
</dbReference>
<feature type="transmembrane region" description="Helical" evidence="7">
    <location>
        <begin position="12"/>
        <end position="31"/>
    </location>
</feature>
<accession>A0A3P4B397</accession>
<organism evidence="9 10">
    <name type="scientific">Pigmentiphaga humi</name>
    <dbReference type="NCBI Taxonomy" id="2478468"/>
    <lineage>
        <taxon>Bacteria</taxon>
        <taxon>Pseudomonadati</taxon>
        <taxon>Pseudomonadota</taxon>
        <taxon>Betaproteobacteria</taxon>
        <taxon>Burkholderiales</taxon>
        <taxon>Alcaligenaceae</taxon>
        <taxon>Pigmentiphaga</taxon>
    </lineage>
</organism>
<dbReference type="SMART" id="SM00245">
    <property type="entry name" value="TSPc"/>
    <property type="match status" value="1"/>
</dbReference>
<dbReference type="SUPFAM" id="SSF52096">
    <property type="entry name" value="ClpP/crotonase"/>
    <property type="match status" value="1"/>
</dbReference>
<dbReference type="PROSITE" id="PS50106">
    <property type="entry name" value="PDZ"/>
    <property type="match status" value="1"/>
</dbReference>
<dbReference type="Gene3D" id="3.30.750.44">
    <property type="match status" value="1"/>
</dbReference>
<dbReference type="Gene3D" id="3.90.226.10">
    <property type="entry name" value="2-enoyl-CoA Hydratase, Chain A, domain 1"/>
    <property type="match status" value="1"/>
</dbReference>
<dbReference type="GO" id="GO:0006508">
    <property type="term" value="P:proteolysis"/>
    <property type="evidence" value="ECO:0007669"/>
    <property type="project" value="UniProtKB-KW"/>
</dbReference>
<dbReference type="CDD" id="cd07560">
    <property type="entry name" value="Peptidase_S41_CPP"/>
    <property type="match status" value="1"/>
</dbReference>
<dbReference type="InterPro" id="IPR036034">
    <property type="entry name" value="PDZ_sf"/>
</dbReference>